<keyword evidence="11" id="KW-1185">Reference proteome</keyword>
<dbReference type="eggNOG" id="KOG0156">
    <property type="taxonomic scope" value="Eukaryota"/>
</dbReference>
<dbReference type="GO" id="GO:0004497">
    <property type="term" value="F:monooxygenase activity"/>
    <property type="evidence" value="ECO:0007669"/>
    <property type="project" value="UniProtKB-KW"/>
</dbReference>
<gene>
    <name evidence="10" type="ORF">L484_021260</name>
</gene>
<dbReference type="InterPro" id="IPR036396">
    <property type="entry name" value="Cyt_P450_sf"/>
</dbReference>
<dbReference type="PRINTS" id="PR00385">
    <property type="entry name" value="P450"/>
</dbReference>
<dbReference type="GO" id="GO:0005506">
    <property type="term" value="F:iron ion binding"/>
    <property type="evidence" value="ECO:0007669"/>
    <property type="project" value="InterPro"/>
</dbReference>
<evidence type="ECO:0000256" key="5">
    <source>
        <dbReference type="ARBA" id="ARBA00023004"/>
    </source>
</evidence>
<keyword evidence="9" id="KW-0472">Membrane</keyword>
<reference evidence="11" key="1">
    <citation type="submission" date="2013-01" db="EMBL/GenBank/DDBJ databases">
        <title>Draft Genome Sequence of a Mulberry Tree, Morus notabilis C.K. Schneid.</title>
        <authorList>
            <person name="He N."/>
            <person name="Zhao S."/>
        </authorList>
    </citation>
    <scope>NUCLEOTIDE SEQUENCE</scope>
</reference>
<dbReference type="STRING" id="981085.W9SHN6"/>
<dbReference type="PANTHER" id="PTHR47947:SF49">
    <property type="entry name" value="CYTOCHROME P450 FAMILY PROTEIN"/>
    <property type="match status" value="1"/>
</dbReference>
<dbReference type="Gene3D" id="1.10.630.10">
    <property type="entry name" value="Cytochrome P450"/>
    <property type="match status" value="1"/>
</dbReference>
<dbReference type="EMBL" id="KE345585">
    <property type="protein sequence ID" value="EXC07352.1"/>
    <property type="molecule type" value="Genomic_DNA"/>
</dbReference>
<dbReference type="InterPro" id="IPR002401">
    <property type="entry name" value="Cyt_P450_E_grp-I"/>
</dbReference>
<evidence type="ECO:0000313" key="11">
    <source>
        <dbReference type="Proteomes" id="UP000030645"/>
    </source>
</evidence>
<evidence type="ECO:0000256" key="9">
    <source>
        <dbReference type="SAM" id="Phobius"/>
    </source>
</evidence>
<dbReference type="InterPro" id="IPR017972">
    <property type="entry name" value="Cyt_P450_CS"/>
</dbReference>
<feature type="transmembrane region" description="Helical" evidence="9">
    <location>
        <begin position="6"/>
        <end position="25"/>
    </location>
</feature>
<dbReference type="GO" id="GO:0020037">
    <property type="term" value="F:heme binding"/>
    <property type="evidence" value="ECO:0007669"/>
    <property type="project" value="InterPro"/>
</dbReference>
<protein>
    <submittedName>
        <fullName evidence="10">Cytochrome P450 82A3</fullName>
    </submittedName>
</protein>
<comment type="similarity">
    <text evidence="1 8">Belongs to the cytochrome P450 family.</text>
</comment>
<evidence type="ECO:0000256" key="4">
    <source>
        <dbReference type="ARBA" id="ARBA00023002"/>
    </source>
</evidence>
<dbReference type="PRINTS" id="PR00463">
    <property type="entry name" value="EP450I"/>
</dbReference>
<keyword evidence="4 8" id="KW-0560">Oxidoreductase</keyword>
<organism evidence="10 11">
    <name type="scientific">Morus notabilis</name>
    <dbReference type="NCBI Taxonomy" id="981085"/>
    <lineage>
        <taxon>Eukaryota</taxon>
        <taxon>Viridiplantae</taxon>
        <taxon>Streptophyta</taxon>
        <taxon>Embryophyta</taxon>
        <taxon>Tracheophyta</taxon>
        <taxon>Spermatophyta</taxon>
        <taxon>Magnoliopsida</taxon>
        <taxon>eudicotyledons</taxon>
        <taxon>Gunneridae</taxon>
        <taxon>Pentapetalae</taxon>
        <taxon>rosids</taxon>
        <taxon>fabids</taxon>
        <taxon>Rosales</taxon>
        <taxon>Moraceae</taxon>
        <taxon>Moreae</taxon>
        <taxon>Morus</taxon>
    </lineage>
</organism>
<accession>W9SHN6</accession>
<sequence length="532" mass="59675">MEFLLRHIDTSVAGFLAILLFLYLVQKRSSSFRRNDSRISPPEAAGRWPIIGHLHLLGGSQLPHITLANLADKWGPIFTIRIGSYRGLVVSSSEMAKECFTINDLASASRPNLLAAKHLGYKYAMFGLAPHGPFWREIRKIATVQLLSNRRLELLKHIRISEVASFVKELYEHWTTKWNDNDHSGQASVEMKQRFSDLTLNVILRMVAGKRYSIDANDGGDVKEARLVQKEIKEFLKHLGLFVPGDAIPYLGWLDLGGCEKAMKKTAKALDGIVGEWLEEHKQNRAEMNNEEKKEQDFMDVMLSVLHGSDFGGFDADTIIKATILNMIAGGSDTTALTLTWAVSLLLNNHHVLKKAQEELENNVGKNRTVNESDIGKLTYIFAIVKETLRLYPVAPLSAPRVFLEDCTIGGYHVAKGTRLITNIWKIQTDPILWPDPFEFKPERFLTTNKDVDVRGQHFELIPFGSGRRACPGTSFALQMVQFTLASFLQAFDISTPLNALVDMTESFGLTNTKATPLEVLITPRLPAELYA</sequence>
<dbReference type="Pfam" id="PF00067">
    <property type="entry name" value="p450"/>
    <property type="match status" value="1"/>
</dbReference>
<dbReference type="PANTHER" id="PTHR47947">
    <property type="entry name" value="CYTOCHROME P450 82C3-RELATED"/>
    <property type="match status" value="1"/>
</dbReference>
<dbReference type="InterPro" id="IPR001128">
    <property type="entry name" value="Cyt_P450"/>
</dbReference>
<evidence type="ECO:0000313" key="10">
    <source>
        <dbReference type="EMBL" id="EXC07352.1"/>
    </source>
</evidence>
<dbReference type="AlphaFoldDB" id="W9SHN6"/>
<evidence type="ECO:0000256" key="2">
    <source>
        <dbReference type="ARBA" id="ARBA00022617"/>
    </source>
</evidence>
<dbReference type="Proteomes" id="UP000030645">
    <property type="component" value="Unassembled WGS sequence"/>
</dbReference>
<name>W9SHN6_9ROSA</name>
<keyword evidence="9" id="KW-0812">Transmembrane</keyword>
<dbReference type="InterPro" id="IPR050651">
    <property type="entry name" value="Plant_Cytochrome_P450_Monoox"/>
</dbReference>
<keyword evidence="2 7" id="KW-0349">Heme</keyword>
<evidence type="ECO:0000256" key="7">
    <source>
        <dbReference type="PIRSR" id="PIRSR602401-1"/>
    </source>
</evidence>
<keyword evidence="3 7" id="KW-0479">Metal-binding</keyword>
<evidence type="ECO:0000256" key="3">
    <source>
        <dbReference type="ARBA" id="ARBA00022723"/>
    </source>
</evidence>
<keyword evidence="6 8" id="KW-0503">Monooxygenase</keyword>
<dbReference type="PROSITE" id="PS00086">
    <property type="entry name" value="CYTOCHROME_P450"/>
    <property type="match status" value="1"/>
</dbReference>
<evidence type="ECO:0000256" key="8">
    <source>
        <dbReference type="RuleBase" id="RU000461"/>
    </source>
</evidence>
<proteinExistence type="inferred from homology"/>
<evidence type="ECO:0000256" key="1">
    <source>
        <dbReference type="ARBA" id="ARBA00010617"/>
    </source>
</evidence>
<keyword evidence="5 7" id="KW-0408">Iron</keyword>
<dbReference type="KEGG" id="mnt:21404122"/>
<feature type="binding site" description="axial binding residue" evidence="7">
    <location>
        <position position="471"/>
    </location>
    <ligand>
        <name>heme</name>
        <dbReference type="ChEBI" id="CHEBI:30413"/>
    </ligand>
    <ligandPart>
        <name>Fe</name>
        <dbReference type="ChEBI" id="CHEBI:18248"/>
    </ligandPart>
</feature>
<dbReference type="GO" id="GO:0016705">
    <property type="term" value="F:oxidoreductase activity, acting on paired donors, with incorporation or reduction of molecular oxygen"/>
    <property type="evidence" value="ECO:0007669"/>
    <property type="project" value="InterPro"/>
</dbReference>
<dbReference type="OrthoDB" id="2789670at2759"/>
<dbReference type="FunFam" id="1.10.630.10:FF:000026">
    <property type="entry name" value="Cytochrome P450 82C4"/>
    <property type="match status" value="1"/>
</dbReference>
<dbReference type="SUPFAM" id="SSF48264">
    <property type="entry name" value="Cytochrome P450"/>
    <property type="match status" value="1"/>
</dbReference>
<comment type="cofactor">
    <cofactor evidence="7">
        <name>heme</name>
        <dbReference type="ChEBI" id="CHEBI:30413"/>
    </cofactor>
</comment>
<evidence type="ECO:0000256" key="6">
    <source>
        <dbReference type="ARBA" id="ARBA00023033"/>
    </source>
</evidence>
<dbReference type="CDD" id="cd20654">
    <property type="entry name" value="CYP82"/>
    <property type="match status" value="1"/>
</dbReference>
<keyword evidence="9" id="KW-1133">Transmembrane helix</keyword>